<sequence>MGLGLRRGSGRRRTPLECRLRRRRADDLASDWSRSGDHGGPAGQAEERRRLSEEPPALACSGRRANPPARSIDINLLYHLKMGAKASKSQGKVLLNTSYMACRA</sequence>
<dbReference type="Gramene" id="OPUNC06G02460.1">
    <property type="protein sequence ID" value="OPUNC06G02460.1"/>
    <property type="gene ID" value="OPUNC06G02460"/>
</dbReference>
<reference evidence="2" key="1">
    <citation type="submission" date="2015-04" db="UniProtKB">
        <authorList>
            <consortium name="EnsemblPlants"/>
        </authorList>
    </citation>
    <scope>IDENTIFICATION</scope>
</reference>
<evidence type="ECO:0000256" key="1">
    <source>
        <dbReference type="SAM" id="MobiDB-lite"/>
    </source>
</evidence>
<organism evidence="2">
    <name type="scientific">Oryza punctata</name>
    <name type="common">Red rice</name>
    <dbReference type="NCBI Taxonomy" id="4537"/>
    <lineage>
        <taxon>Eukaryota</taxon>
        <taxon>Viridiplantae</taxon>
        <taxon>Streptophyta</taxon>
        <taxon>Embryophyta</taxon>
        <taxon>Tracheophyta</taxon>
        <taxon>Spermatophyta</taxon>
        <taxon>Magnoliopsida</taxon>
        <taxon>Liliopsida</taxon>
        <taxon>Poales</taxon>
        <taxon>Poaceae</taxon>
        <taxon>BOP clade</taxon>
        <taxon>Oryzoideae</taxon>
        <taxon>Oryzeae</taxon>
        <taxon>Oryzinae</taxon>
        <taxon>Oryza</taxon>
    </lineage>
</organism>
<proteinExistence type="predicted"/>
<dbReference type="Proteomes" id="UP000026962">
    <property type="component" value="Chromosome 6"/>
</dbReference>
<protein>
    <submittedName>
        <fullName evidence="2">Uncharacterized protein</fullName>
    </submittedName>
</protein>
<keyword evidence="3" id="KW-1185">Reference proteome</keyword>
<evidence type="ECO:0000313" key="3">
    <source>
        <dbReference type="Proteomes" id="UP000026962"/>
    </source>
</evidence>
<evidence type="ECO:0000313" key="2">
    <source>
        <dbReference type="EnsemblPlants" id="OPUNC06G02460.1"/>
    </source>
</evidence>
<feature type="region of interest" description="Disordered" evidence="1">
    <location>
        <begin position="24"/>
        <end position="65"/>
    </location>
</feature>
<accession>A0A0E0L7K9</accession>
<dbReference type="EnsemblPlants" id="OPUNC06G02460.1">
    <property type="protein sequence ID" value="OPUNC06G02460.1"/>
    <property type="gene ID" value="OPUNC06G02460"/>
</dbReference>
<name>A0A0E0L7K9_ORYPU</name>
<dbReference type="AlphaFoldDB" id="A0A0E0L7K9"/>
<dbReference type="HOGENOM" id="CLU_2254537_0_0_1"/>
<reference evidence="2" key="2">
    <citation type="submission" date="2018-05" db="EMBL/GenBank/DDBJ databases">
        <title>OpunRS2 (Oryza punctata Reference Sequence Version 2).</title>
        <authorList>
            <person name="Zhang J."/>
            <person name="Kudrna D."/>
            <person name="Lee S."/>
            <person name="Talag J."/>
            <person name="Welchert J."/>
            <person name="Wing R.A."/>
        </authorList>
    </citation>
    <scope>NUCLEOTIDE SEQUENCE [LARGE SCALE GENOMIC DNA]</scope>
</reference>